<comment type="caution">
    <text evidence="11">The sequence shown here is derived from an EMBL/GenBank/DDBJ whole genome shotgun (WGS) entry which is preliminary data.</text>
</comment>
<evidence type="ECO:0000256" key="3">
    <source>
        <dbReference type="ARBA" id="ARBA00007441"/>
    </source>
</evidence>
<dbReference type="GO" id="GO:0019878">
    <property type="term" value="P:lysine biosynthetic process via aminoadipic acid"/>
    <property type="evidence" value="ECO:0007669"/>
    <property type="project" value="TreeGrafter"/>
</dbReference>
<evidence type="ECO:0000256" key="7">
    <source>
        <dbReference type="ARBA" id="ARBA00022898"/>
    </source>
</evidence>
<comment type="subcellular location">
    <subcellularLocation>
        <location evidence="2">Cytoplasm</location>
    </subcellularLocation>
</comment>
<dbReference type="CDD" id="cd00609">
    <property type="entry name" value="AAT_like"/>
    <property type="match status" value="1"/>
</dbReference>
<dbReference type="GO" id="GO:0009074">
    <property type="term" value="P:aromatic amino acid family catabolic process"/>
    <property type="evidence" value="ECO:0007669"/>
    <property type="project" value="TreeGrafter"/>
</dbReference>
<dbReference type="InterPro" id="IPR050859">
    <property type="entry name" value="Class-I_PLP-dep_aminotransf"/>
</dbReference>
<keyword evidence="6" id="KW-0808">Transferase</keyword>
<accession>D4CYX5</accession>
<dbReference type="AlphaFoldDB" id="D4CYX5"/>
<dbReference type="FunFam" id="3.40.640.10:FF:000074">
    <property type="entry name" value="Aromatic amino acid aminotransferase"/>
    <property type="match status" value="1"/>
</dbReference>
<evidence type="ECO:0000256" key="8">
    <source>
        <dbReference type="ARBA" id="ARBA00051993"/>
    </source>
</evidence>
<protein>
    <recommendedName>
        <fullName evidence="9">aromatic-amino-acid transaminase</fullName>
        <ecNumber evidence="9">2.6.1.57</ecNumber>
    </recommendedName>
</protein>
<reference evidence="12" key="1">
    <citation type="journal article" date="2011" name="Genome Biol.">
        <title>Comparative and functional genomics provide insights into the pathogenicity of dermatophytic fungi.</title>
        <authorList>
            <person name="Burmester A."/>
            <person name="Shelest E."/>
            <person name="Gloeckner G."/>
            <person name="Heddergott C."/>
            <person name="Schindler S."/>
            <person name="Staib P."/>
            <person name="Heidel A."/>
            <person name="Felder M."/>
            <person name="Petzold A."/>
            <person name="Szafranski K."/>
            <person name="Feuermann M."/>
            <person name="Pedruzzi I."/>
            <person name="Priebe S."/>
            <person name="Groth M."/>
            <person name="Winkler R."/>
            <person name="Li W."/>
            <person name="Kniemeyer O."/>
            <person name="Schroeckh V."/>
            <person name="Hertweck C."/>
            <person name="Hube B."/>
            <person name="White T.C."/>
            <person name="Platzer M."/>
            <person name="Guthke R."/>
            <person name="Heitman J."/>
            <person name="Woestemeyer J."/>
            <person name="Zipfel P.F."/>
            <person name="Monod M."/>
            <person name="Brakhage A.A."/>
        </authorList>
    </citation>
    <scope>NUCLEOTIDE SEQUENCE [LARGE SCALE GENOMIC DNA]</scope>
    <source>
        <strain evidence="12">HKI 0517</strain>
    </source>
</reference>
<dbReference type="EC" id="2.6.1.57" evidence="9"/>
<dbReference type="OrthoDB" id="691673at2759"/>
<feature type="domain" description="Aminotransferase class I/classII large" evidence="10">
    <location>
        <begin position="199"/>
        <end position="570"/>
    </location>
</feature>
<name>D4CYX5_TRIVH</name>
<dbReference type="InterPro" id="IPR015421">
    <property type="entry name" value="PyrdxlP-dep_Trfase_major"/>
</dbReference>
<dbReference type="InterPro" id="IPR004839">
    <property type="entry name" value="Aminotransferase_I/II_large"/>
</dbReference>
<evidence type="ECO:0000256" key="6">
    <source>
        <dbReference type="ARBA" id="ARBA00022679"/>
    </source>
</evidence>
<gene>
    <name evidence="11" type="ORF">TRV_00012</name>
</gene>
<evidence type="ECO:0000256" key="9">
    <source>
        <dbReference type="ARBA" id="ARBA00067014"/>
    </source>
</evidence>
<dbReference type="HOGENOM" id="CLU_017584_0_5_1"/>
<comment type="catalytic activity">
    <reaction evidence="8">
        <text>an aromatic L-alpha-amino acid + 2-oxoglutarate = an aromatic oxo-acid + L-glutamate</text>
        <dbReference type="Rhea" id="RHEA:17533"/>
        <dbReference type="ChEBI" id="CHEBI:16810"/>
        <dbReference type="ChEBI" id="CHEBI:29985"/>
        <dbReference type="ChEBI" id="CHEBI:73309"/>
        <dbReference type="ChEBI" id="CHEBI:84824"/>
        <dbReference type="EC" id="2.6.1.57"/>
    </reaction>
</comment>
<dbReference type="SUPFAM" id="SSF53383">
    <property type="entry name" value="PLP-dependent transferases"/>
    <property type="match status" value="1"/>
</dbReference>
<keyword evidence="12" id="KW-1185">Reference proteome</keyword>
<dbReference type="GO" id="GO:0030170">
    <property type="term" value="F:pyridoxal phosphate binding"/>
    <property type="evidence" value="ECO:0007669"/>
    <property type="project" value="InterPro"/>
</dbReference>
<dbReference type="RefSeq" id="XP_003025809.1">
    <property type="nucleotide sequence ID" value="XM_003025763.1"/>
</dbReference>
<dbReference type="GO" id="GO:0005737">
    <property type="term" value="C:cytoplasm"/>
    <property type="evidence" value="ECO:0007669"/>
    <property type="project" value="UniProtKB-SubCell"/>
</dbReference>
<comment type="similarity">
    <text evidence="3">Belongs to the class-I pyridoxal-phosphate-dependent aminotransferase family.</text>
</comment>
<evidence type="ECO:0000256" key="1">
    <source>
        <dbReference type="ARBA" id="ARBA00001933"/>
    </source>
</evidence>
<dbReference type="InterPro" id="IPR015424">
    <property type="entry name" value="PyrdxlP-dep_Trfase"/>
</dbReference>
<keyword evidence="7" id="KW-0663">Pyridoxal phosphate</keyword>
<comment type="cofactor">
    <cofactor evidence="1">
        <name>pyridoxal 5'-phosphate</name>
        <dbReference type="ChEBI" id="CHEBI:597326"/>
    </cofactor>
</comment>
<evidence type="ECO:0000313" key="12">
    <source>
        <dbReference type="Proteomes" id="UP000008383"/>
    </source>
</evidence>
<evidence type="ECO:0000256" key="5">
    <source>
        <dbReference type="ARBA" id="ARBA00022576"/>
    </source>
</evidence>
<dbReference type="GeneID" id="9582052"/>
<dbReference type="Gene3D" id="3.40.640.10">
    <property type="entry name" value="Type I PLP-dependent aspartate aminotransferase-like (Major domain)"/>
    <property type="match status" value="1"/>
</dbReference>
<dbReference type="KEGG" id="tve:TRV_00012"/>
<keyword evidence="4" id="KW-0963">Cytoplasm</keyword>
<evidence type="ECO:0000313" key="11">
    <source>
        <dbReference type="EMBL" id="EFE45198.1"/>
    </source>
</evidence>
<dbReference type="GO" id="GO:0006571">
    <property type="term" value="P:tyrosine biosynthetic process"/>
    <property type="evidence" value="ECO:0007669"/>
    <property type="project" value="TreeGrafter"/>
</dbReference>
<evidence type="ECO:0000259" key="10">
    <source>
        <dbReference type="Pfam" id="PF00155"/>
    </source>
</evidence>
<dbReference type="PANTHER" id="PTHR42790:SF21">
    <property type="entry name" value="AROMATIC_AMINOADIPATE AMINOTRANSFERASE 1"/>
    <property type="match status" value="1"/>
</dbReference>
<sequence length="581" mass="63292">MAPHAAAGAAAGTAGDAAQKAAVVEGTLTVANVAANRTRCALPKGVAAFSDSSMFKSAVSPLPLCLAFLRRRPVGIAGLPVHTPTGISVTAESEEMGPLRPLTSLAALDPEAGGSLHGSHYLYAQIYASRIKLTPIIDVISLGGGLPSQEYFPFHEISVKAPSPRQFADPAPANPECVFSSTKHDVADGTSDFDLEVALNYGQSVGYAALVRWITEHVEIVHNPPYGDWEITMAPGSTQGWDFVLRMLCEPGDMILTEEYTFCSAMEGAAAQGVTPFPVKVDAEGLLATSLDEILTNWDPAAHGGARKPIVLYTVPSGQNPTGATQSAERRREVYKVAQKHDIIVVEDEPYYFLQMEPYTGLNTPTPPPPATTDEFLKTLIPSYLSMDTDGRVIRLDSFSKVLSPGSRVSFLVSSAQFTERMIRQAETSTQAPSGMAQIILYKLLDESWGHEGYLKWLIHIRIEYTKRRNCIMDACEEFLPKAVASCNPPTAGMFNWMRVDWKKHPAYQQGKDHKAIEEMIFLAAVDAGVLVSRGSWFLADQSATEEDMFFRSTFAAAPADKIREAIRRFGEVLKAQFNIQ</sequence>
<dbReference type="Proteomes" id="UP000008383">
    <property type="component" value="Unassembled WGS sequence"/>
</dbReference>
<dbReference type="GO" id="GO:0008793">
    <property type="term" value="F:aromatic-amino-acid transaminase activity"/>
    <property type="evidence" value="ECO:0007669"/>
    <property type="project" value="TreeGrafter"/>
</dbReference>
<evidence type="ECO:0000256" key="4">
    <source>
        <dbReference type="ARBA" id="ARBA00022490"/>
    </source>
</evidence>
<dbReference type="GO" id="GO:0047536">
    <property type="term" value="F:2-aminoadipate transaminase activity"/>
    <property type="evidence" value="ECO:0007669"/>
    <property type="project" value="TreeGrafter"/>
</dbReference>
<evidence type="ECO:0000256" key="2">
    <source>
        <dbReference type="ARBA" id="ARBA00004496"/>
    </source>
</evidence>
<keyword evidence="5" id="KW-0032">Aminotransferase</keyword>
<proteinExistence type="inferred from homology"/>
<organism evidence="11 12">
    <name type="scientific">Trichophyton verrucosum (strain HKI 0517)</name>
    <dbReference type="NCBI Taxonomy" id="663202"/>
    <lineage>
        <taxon>Eukaryota</taxon>
        <taxon>Fungi</taxon>
        <taxon>Dikarya</taxon>
        <taxon>Ascomycota</taxon>
        <taxon>Pezizomycotina</taxon>
        <taxon>Eurotiomycetes</taxon>
        <taxon>Eurotiomycetidae</taxon>
        <taxon>Onygenales</taxon>
        <taxon>Arthrodermataceae</taxon>
        <taxon>Trichophyton</taxon>
    </lineage>
</organism>
<dbReference type="PANTHER" id="PTHR42790">
    <property type="entry name" value="AMINOTRANSFERASE"/>
    <property type="match status" value="1"/>
</dbReference>
<dbReference type="EMBL" id="ACYE01000001">
    <property type="protein sequence ID" value="EFE45198.1"/>
    <property type="molecule type" value="Genomic_DNA"/>
</dbReference>
<dbReference type="Pfam" id="PF00155">
    <property type="entry name" value="Aminotran_1_2"/>
    <property type="match status" value="1"/>
</dbReference>